<feature type="transmembrane region" description="Helical" evidence="7">
    <location>
        <begin position="298"/>
        <end position="318"/>
    </location>
</feature>
<dbReference type="InterPro" id="IPR013057">
    <property type="entry name" value="AA_transpt_TM"/>
</dbReference>
<dbReference type="AlphaFoldDB" id="A0AAD9II15"/>
<keyword evidence="10" id="KW-1185">Reference proteome</keyword>
<feature type="transmembrane region" description="Helical" evidence="7">
    <location>
        <begin position="52"/>
        <end position="77"/>
    </location>
</feature>
<keyword evidence="6 7" id="KW-0472">Membrane</keyword>
<dbReference type="GO" id="GO:0016020">
    <property type="term" value="C:membrane"/>
    <property type="evidence" value="ECO:0007669"/>
    <property type="project" value="UniProtKB-SubCell"/>
</dbReference>
<sequence length="510" mass="56119">MVFESFKTERTVVAHPNGIPNLKTGTLVTSAIHIFCGIVGAGVLALPRSLGWMGWVAGPLAIIAFYVVSLLCSWLLADVYEVDGVEKGRYHEIVRHILGAKFAIGVSTFQLLNIFLINIAYTITAGNAMRTLATTACEWQDIEPSDCWNTTWKLTLIFGAVEIFSSQVANLEEAWWVSVIGVLTSLFYSFVALALGLKHASNRLGSVGGLPGSNVEKAFEILNALGAIGFAYSFSTILVEIQDTLKQPPRASATMTQAISIAVTGSFLFYFIVAIGGYASLGDDVPSYILDGLPGPKWVIFVANFCVLLHMWSAYQIFAHPMFDTLESNVAYYILKKRGTDSETPAKQVEGKADAPKEGAEGAEATLRRLSRVSAETNGRLQRVSAMYRVSTGFVKEEVLEANPNAKHVSPVNWWQRFIIRTIYVIITTIIGVVMPFFGAMAGLVGALAFYPLTVFFPIYCWRRVYKPQGWFNNMLWVVDIFMLLVCIGATIASVRNIINSWSSFKIFGD</sequence>
<feature type="transmembrane region" description="Helical" evidence="7">
    <location>
        <begin position="418"/>
        <end position="438"/>
    </location>
</feature>
<dbReference type="PANTHER" id="PTHR48017">
    <property type="entry name" value="OS05G0424000 PROTEIN-RELATED"/>
    <property type="match status" value="1"/>
</dbReference>
<evidence type="ECO:0000256" key="4">
    <source>
        <dbReference type="ARBA" id="ARBA00022970"/>
    </source>
</evidence>
<evidence type="ECO:0000259" key="8">
    <source>
        <dbReference type="Pfam" id="PF01490"/>
    </source>
</evidence>
<feature type="transmembrane region" description="Helical" evidence="7">
    <location>
        <begin position="258"/>
        <end position="278"/>
    </location>
</feature>
<feature type="transmembrane region" description="Helical" evidence="7">
    <location>
        <begin position="27"/>
        <end position="46"/>
    </location>
</feature>
<protein>
    <recommendedName>
        <fullName evidence="8">Amino acid transporter transmembrane domain-containing protein</fullName>
    </recommendedName>
</protein>
<feature type="transmembrane region" description="Helical" evidence="7">
    <location>
        <begin position="174"/>
        <end position="197"/>
    </location>
</feature>
<feature type="transmembrane region" description="Helical" evidence="7">
    <location>
        <begin position="444"/>
        <end position="462"/>
    </location>
</feature>
<dbReference type="Pfam" id="PF01490">
    <property type="entry name" value="Aa_trans"/>
    <property type="match status" value="1"/>
</dbReference>
<reference evidence="9" key="1">
    <citation type="submission" date="2021-01" db="EMBL/GenBank/DDBJ databases">
        <authorList>
            <person name="Eckstrom K.M.E."/>
        </authorList>
    </citation>
    <scope>NUCLEOTIDE SEQUENCE</scope>
    <source>
        <strain evidence="9">UVCC 0001</strain>
    </source>
</reference>
<dbReference type="EMBL" id="JASFZW010000005">
    <property type="protein sequence ID" value="KAK2077923.1"/>
    <property type="molecule type" value="Genomic_DNA"/>
</dbReference>
<keyword evidence="2" id="KW-0813">Transport</keyword>
<name>A0AAD9II15_PROWI</name>
<evidence type="ECO:0000256" key="2">
    <source>
        <dbReference type="ARBA" id="ARBA00022448"/>
    </source>
</evidence>
<evidence type="ECO:0000256" key="7">
    <source>
        <dbReference type="SAM" id="Phobius"/>
    </source>
</evidence>
<evidence type="ECO:0000256" key="6">
    <source>
        <dbReference type="ARBA" id="ARBA00023136"/>
    </source>
</evidence>
<keyword evidence="4" id="KW-0029">Amino-acid transport</keyword>
<feature type="domain" description="Amino acid transporter transmembrane" evidence="8">
    <location>
        <begin position="24"/>
        <end position="492"/>
    </location>
</feature>
<evidence type="ECO:0000256" key="3">
    <source>
        <dbReference type="ARBA" id="ARBA00022692"/>
    </source>
</evidence>
<comment type="subcellular location">
    <subcellularLocation>
        <location evidence="1">Membrane</location>
    </subcellularLocation>
</comment>
<evidence type="ECO:0000313" key="10">
    <source>
        <dbReference type="Proteomes" id="UP001255856"/>
    </source>
</evidence>
<keyword evidence="3 7" id="KW-0812">Transmembrane</keyword>
<accession>A0AAD9II15</accession>
<gene>
    <name evidence="9" type="ORF">QBZ16_003791</name>
</gene>
<feature type="transmembrane region" description="Helical" evidence="7">
    <location>
        <begin position="474"/>
        <end position="495"/>
    </location>
</feature>
<evidence type="ECO:0000313" key="9">
    <source>
        <dbReference type="EMBL" id="KAK2077923.1"/>
    </source>
</evidence>
<dbReference type="Proteomes" id="UP001255856">
    <property type="component" value="Unassembled WGS sequence"/>
</dbReference>
<evidence type="ECO:0000256" key="5">
    <source>
        <dbReference type="ARBA" id="ARBA00022989"/>
    </source>
</evidence>
<proteinExistence type="predicted"/>
<feature type="transmembrane region" description="Helical" evidence="7">
    <location>
        <begin position="98"/>
        <end position="121"/>
    </location>
</feature>
<organism evidence="9 10">
    <name type="scientific">Prototheca wickerhamii</name>
    <dbReference type="NCBI Taxonomy" id="3111"/>
    <lineage>
        <taxon>Eukaryota</taxon>
        <taxon>Viridiplantae</taxon>
        <taxon>Chlorophyta</taxon>
        <taxon>core chlorophytes</taxon>
        <taxon>Trebouxiophyceae</taxon>
        <taxon>Chlorellales</taxon>
        <taxon>Chlorellaceae</taxon>
        <taxon>Prototheca</taxon>
    </lineage>
</organism>
<keyword evidence="5 7" id="KW-1133">Transmembrane helix</keyword>
<evidence type="ECO:0000256" key="1">
    <source>
        <dbReference type="ARBA" id="ARBA00004370"/>
    </source>
</evidence>
<dbReference type="GO" id="GO:0006865">
    <property type="term" value="P:amino acid transport"/>
    <property type="evidence" value="ECO:0007669"/>
    <property type="project" value="UniProtKB-KW"/>
</dbReference>
<comment type="caution">
    <text evidence="9">The sequence shown here is derived from an EMBL/GenBank/DDBJ whole genome shotgun (WGS) entry which is preliminary data.</text>
</comment>